<sequence>MIDLANFSHNNNEFSYTPQDEASYTLQDEVSYMPQDKVSYILQDEDLSEKKRQNTTNKATPLTSSTLTKNLRANASYTTFFFEDDKKNTQQLEGTHTQPYPYTKSGGSTGHLAYHFHEKHNITGNNYKKHLDSYQE</sequence>
<evidence type="ECO:0000256" key="1">
    <source>
        <dbReference type="SAM" id="MobiDB-lite"/>
    </source>
</evidence>
<reference evidence="2 3" key="1">
    <citation type="submission" date="2021-06" db="EMBL/GenBank/DDBJ databases">
        <authorList>
            <person name="Kallberg Y."/>
            <person name="Tangrot J."/>
            <person name="Rosling A."/>
        </authorList>
    </citation>
    <scope>NUCLEOTIDE SEQUENCE [LARGE SCALE GENOMIC DNA]</scope>
    <source>
        <strain evidence="2 3">120-4 pot B 10/14</strain>
    </source>
</reference>
<feature type="compositionally biased region" description="Polar residues" evidence="1">
    <location>
        <begin position="54"/>
        <end position="67"/>
    </location>
</feature>
<feature type="non-terminal residue" evidence="2">
    <location>
        <position position="136"/>
    </location>
</feature>
<gene>
    <name evidence="2" type="ORF">GMARGA_LOCUS32666</name>
</gene>
<evidence type="ECO:0000313" key="3">
    <source>
        <dbReference type="Proteomes" id="UP000789901"/>
    </source>
</evidence>
<accession>A0ABN7WM67</accession>
<keyword evidence="3" id="KW-1185">Reference proteome</keyword>
<feature type="region of interest" description="Disordered" evidence="1">
    <location>
        <begin position="45"/>
        <end position="67"/>
    </location>
</feature>
<protein>
    <submittedName>
        <fullName evidence="2">13290_t:CDS:1</fullName>
    </submittedName>
</protein>
<comment type="caution">
    <text evidence="2">The sequence shown here is derived from an EMBL/GenBank/DDBJ whole genome shotgun (WGS) entry which is preliminary data.</text>
</comment>
<proteinExistence type="predicted"/>
<organism evidence="2 3">
    <name type="scientific">Gigaspora margarita</name>
    <dbReference type="NCBI Taxonomy" id="4874"/>
    <lineage>
        <taxon>Eukaryota</taxon>
        <taxon>Fungi</taxon>
        <taxon>Fungi incertae sedis</taxon>
        <taxon>Mucoromycota</taxon>
        <taxon>Glomeromycotina</taxon>
        <taxon>Glomeromycetes</taxon>
        <taxon>Diversisporales</taxon>
        <taxon>Gigasporaceae</taxon>
        <taxon>Gigaspora</taxon>
    </lineage>
</organism>
<feature type="non-terminal residue" evidence="2">
    <location>
        <position position="1"/>
    </location>
</feature>
<dbReference type="Proteomes" id="UP000789901">
    <property type="component" value="Unassembled WGS sequence"/>
</dbReference>
<evidence type="ECO:0000313" key="2">
    <source>
        <dbReference type="EMBL" id="CAG8835623.1"/>
    </source>
</evidence>
<name>A0ABN7WM67_GIGMA</name>
<dbReference type="EMBL" id="CAJVQB010051843">
    <property type="protein sequence ID" value="CAG8835623.1"/>
    <property type="molecule type" value="Genomic_DNA"/>
</dbReference>